<feature type="signal peptide" evidence="1">
    <location>
        <begin position="1"/>
        <end position="27"/>
    </location>
</feature>
<accession>A0ABS6A672</accession>
<dbReference type="InterPro" id="IPR018389">
    <property type="entry name" value="DctP_fam"/>
</dbReference>
<dbReference type="Pfam" id="PF03480">
    <property type="entry name" value="DctP"/>
    <property type="match status" value="1"/>
</dbReference>
<keyword evidence="3" id="KW-1185">Reference proteome</keyword>
<dbReference type="CDD" id="cd13666">
    <property type="entry name" value="PBP2_TRAP_DctP_like_1"/>
    <property type="match status" value="1"/>
</dbReference>
<comment type="caution">
    <text evidence="2">The sequence shown here is derived from an EMBL/GenBank/DDBJ whole genome shotgun (WGS) entry which is preliminary data.</text>
</comment>
<feature type="chain" id="PRO_5047212673" evidence="1">
    <location>
        <begin position="28"/>
        <end position="383"/>
    </location>
</feature>
<dbReference type="NCBIfam" id="NF037995">
    <property type="entry name" value="TRAP_S1"/>
    <property type="match status" value="1"/>
</dbReference>
<dbReference type="PANTHER" id="PTHR33376:SF7">
    <property type="entry name" value="C4-DICARBOXYLATE-BINDING PROTEIN DCTB"/>
    <property type="match status" value="1"/>
</dbReference>
<protein>
    <submittedName>
        <fullName evidence="2">C4-dicarboxylate TRAP transporter substrate-binding protein</fullName>
    </submittedName>
</protein>
<dbReference type="EMBL" id="JAHKPV010000006">
    <property type="protein sequence ID" value="MBU2873708.1"/>
    <property type="molecule type" value="Genomic_DNA"/>
</dbReference>
<proteinExistence type="predicted"/>
<evidence type="ECO:0000313" key="3">
    <source>
        <dbReference type="Proteomes" id="UP000753376"/>
    </source>
</evidence>
<dbReference type="RefSeq" id="WP_216007579.1">
    <property type="nucleotide sequence ID" value="NZ_JAHKPV010000006.1"/>
</dbReference>
<organism evidence="2 3">
    <name type="scientific">Marinobacter salexigens</name>
    <dbReference type="NCBI Taxonomy" id="1925763"/>
    <lineage>
        <taxon>Bacteria</taxon>
        <taxon>Pseudomonadati</taxon>
        <taxon>Pseudomonadota</taxon>
        <taxon>Gammaproteobacteria</taxon>
        <taxon>Pseudomonadales</taxon>
        <taxon>Marinobacteraceae</taxon>
        <taxon>Marinobacter</taxon>
    </lineage>
</organism>
<sequence>MNCPNMLRRGVLPAILAGIAMTSAVEAKQLSYATGYSTGSIGAKAAEVFAKDVQDNSGGDLTAKVYAQSLLSFSEIPPGIRDGMADSGLVLTPYFPSEFPSTNLATELTMLIEMTGAPTEKVGLAFAGAMAEYVFFNCPSCVNEYEQQNQLFLGGGGTSSYFLICNTPVRTLEEIKGKRLRIGGAQWARWANAVGATPVSIPQHETYEALSQGVVDCSVHSAPELTIVKLMEVTSDMTPNMPGGVFSGVANNINLDVWKSLTPSERSTMLHASAAHASALSWGYAQTAMTNMKTAEEQGIEIHEPDAGLVKVTRDFIEQDIKAVATKYAETHSLTSSAQLVESFRTLLTKWVELVKGVDTSEELTQVYWDEVYSKVNVDTYGQ</sequence>
<evidence type="ECO:0000256" key="1">
    <source>
        <dbReference type="SAM" id="SignalP"/>
    </source>
</evidence>
<keyword evidence="1" id="KW-0732">Signal</keyword>
<gene>
    <name evidence="2" type="ORF">KO508_06740</name>
</gene>
<name>A0ABS6A672_9GAMM</name>
<reference evidence="2 3" key="1">
    <citation type="submission" date="2021-05" db="EMBL/GenBank/DDBJ databases">
        <title>Draft genomes of bacteria isolated from model marine particles.</title>
        <authorList>
            <person name="Datta M.S."/>
            <person name="Schwartzman J.A."/>
            <person name="Enke T.N."/>
            <person name="Saavedra J."/>
            <person name="Cermak N."/>
            <person name="Cordero O.X."/>
        </authorList>
    </citation>
    <scope>NUCLEOTIDE SEQUENCE [LARGE SCALE GENOMIC DNA]</scope>
    <source>
        <strain evidence="2 3">D2M19</strain>
    </source>
</reference>
<dbReference type="PANTHER" id="PTHR33376">
    <property type="match status" value="1"/>
</dbReference>
<evidence type="ECO:0000313" key="2">
    <source>
        <dbReference type="EMBL" id="MBU2873708.1"/>
    </source>
</evidence>
<dbReference type="Proteomes" id="UP000753376">
    <property type="component" value="Unassembled WGS sequence"/>
</dbReference>